<dbReference type="SUPFAM" id="SSF53822">
    <property type="entry name" value="Periplasmic binding protein-like I"/>
    <property type="match status" value="1"/>
</dbReference>
<organism evidence="5 6">
    <name type="scientific">Rhizobium leguminosarum</name>
    <dbReference type="NCBI Taxonomy" id="384"/>
    <lineage>
        <taxon>Bacteria</taxon>
        <taxon>Pseudomonadati</taxon>
        <taxon>Pseudomonadota</taxon>
        <taxon>Alphaproteobacteria</taxon>
        <taxon>Hyphomicrobiales</taxon>
        <taxon>Rhizobiaceae</taxon>
        <taxon>Rhizobium/Agrobacterium group</taxon>
        <taxon>Rhizobium</taxon>
    </lineage>
</organism>
<evidence type="ECO:0000259" key="4">
    <source>
        <dbReference type="Pfam" id="PF13458"/>
    </source>
</evidence>
<evidence type="ECO:0000256" key="2">
    <source>
        <dbReference type="ARBA" id="ARBA00022729"/>
    </source>
</evidence>
<dbReference type="Gene3D" id="3.40.50.2300">
    <property type="match status" value="2"/>
</dbReference>
<accession>A0A4Q8Y3A6</accession>
<evidence type="ECO:0000313" key="5">
    <source>
        <dbReference type="EMBL" id="TAX72215.1"/>
    </source>
</evidence>
<name>A0A4Q8Y3A6_RHILE</name>
<dbReference type="RefSeq" id="WP_130668499.1">
    <property type="nucleotide sequence ID" value="NZ_SIOQ01000001.1"/>
</dbReference>
<dbReference type="PANTHER" id="PTHR47151">
    <property type="entry name" value="LEU/ILE/VAL-BINDING ABC TRANSPORTER SUBUNIT"/>
    <property type="match status" value="1"/>
</dbReference>
<dbReference type="EMBL" id="SIPC01000001">
    <property type="protein sequence ID" value="TAX72215.1"/>
    <property type="molecule type" value="Genomic_DNA"/>
</dbReference>
<dbReference type="AlphaFoldDB" id="A0A4Q8Y3A6"/>
<sequence>MINLRGIAAFLALLGAAAESHAAGVTIGVVAPQNGPLALLGAQIAAGAGFEIQQSGNTLVAINETCEDNSGAAVADALVNAKVQVAVGFLCSETLEGALPKLKDANIPAITVSVRSRILMEDALKNGWPLFRAAPADGAEAAKIIEVILKDWAADPIALIEDGTIHGRELTEAVRNALEQSGLKPVFTDTYRPGQEQQIALVRRLKRAGATRVFIGGDRNDIAIIARDAKAENIQLSILGGDAMRAADQPLPLDAGVRAVALPEYAILPEGTAAADALRAKGIEPEGYVLPSLAAALIAGQAGQAAAAAAKPLQEALLGTTFQTPVGTIAFTGAHELAQNPYRLLEWRGNGFFPPAAPTQGAVRLP</sequence>
<feature type="domain" description="Leucine-binding protein" evidence="4">
    <location>
        <begin position="25"/>
        <end position="350"/>
    </location>
</feature>
<evidence type="ECO:0000256" key="1">
    <source>
        <dbReference type="ARBA" id="ARBA00010062"/>
    </source>
</evidence>
<evidence type="ECO:0000313" key="6">
    <source>
        <dbReference type="Proteomes" id="UP000293652"/>
    </source>
</evidence>
<keyword evidence="2 3" id="KW-0732">Signal</keyword>
<dbReference type="InterPro" id="IPR028081">
    <property type="entry name" value="Leu-bd"/>
</dbReference>
<feature type="chain" id="PRO_5020414197" evidence="3">
    <location>
        <begin position="23"/>
        <end position="366"/>
    </location>
</feature>
<dbReference type="InterPro" id="IPR028082">
    <property type="entry name" value="Peripla_BP_I"/>
</dbReference>
<dbReference type="Pfam" id="PF13458">
    <property type="entry name" value="Peripla_BP_6"/>
    <property type="match status" value="1"/>
</dbReference>
<gene>
    <name evidence="5" type="ORF">ELI03_10915</name>
</gene>
<proteinExistence type="inferred from homology"/>
<protein>
    <submittedName>
        <fullName evidence="5">ABC transporter substrate-binding protein</fullName>
    </submittedName>
</protein>
<dbReference type="Proteomes" id="UP000293652">
    <property type="component" value="Unassembled WGS sequence"/>
</dbReference>
<reference evidence="5 6" key="1">
    <citation type="submission" date="2019-02" db="EMBL/GenBank/DDBJ databases">
        <title>The genomic architecture of introgression among sibling species of bacteria.</title>
        <authorList>
            <person name="Cavassim M.I.A."/>
            <person name="Moeskjaer S."/>
            <person name="Moslemi C."/>
            <person name="Fields B."/>
            <person name="Bachmann A."/>
            <person name="Vilhjalmsson B."/>
            <person name="Schierup M.H."/>
            <person name="Young J.P.W."/>
            <person name="Andersen S.U."/>
        </authorList>
    </citation>
    <scope>NUCLEOTIDE SEQUENCE [LARGE SCALE GENOMIC DNA]</scope>
    <source>
        <strain evidence="5 6">SM145A</strain>
    </source>
</reference>
<comment type="similarity">
    <text evidence="1">Belongs to the leucine-binding protein family.</text>
</comment>
<feature type="signal peptide" evidence="3">
    <location>
        <begin position="1"/>
        <end position="22"/>
    </location>
</feature>
<comment type="caution">
    <text evidence="5">The sequence shown here is derived from an EMBL/GenBank/DDBJ whole genome shotgun (WGS) entry which is preliminary data.</text>
</comment>
<dbReference type="CDD" id="cd06342">
    <property type="entry name" value="PBP1_ABC_LIVBP-like"/>
    <property type="match status" value="1"/>
</dbReference>
<evidence type="ECO:0000256" key="3">
    <source>
        <dbReference type="SAM" id="SignalP"/>
    </source>
</evidence>
<dbReference type="PANTHER" id="PTHR47151:SF2">
    <property type="entry name" value="AMINO ACID BINDING PROTEIN"/>
    <property type="match status" value="1"/>
</dbReference>